<dbReference type="AlphaFoldDB" id="A0A642VDP0"/>
<protein>
    <submittedName>
        <fullName evidence="1">Uncharacterized protein</fullName>
    </submittedName>
</protein>
<comment type="caution">
    <text evidence="1">The sequence shown here is derived from an EMBL/GenBank/DDBJ whole genome shotgun (WGS) entry which is preliminary data.</text>
</comment>
<keyword evidence="2" id="KW-1185">Reference proteome</keyword>
<proteinExistence type="predicted"/>
<sequence length="330" mass="37284">MSGTVVTAANGITTVVSYVIDALQLRPLITGGVNATQVPLTDDPCGLYVRRDRKNRHRQVNVFDHNGIKCYTIERWTQFSPIWRLLEFPSRREIATINASLGKRSVDFHNKRGLQHRVLKHRLGKLGRRFYLTDGALYGWSRTGKYLEKIINPGGGDEEVHERIAKARLMRQFRFDYELLYDPNKIDREIALATGFVSMVTEWGMGAKIETRGPTLMRKSFNQPPPPIIQHELVDTEATGEVPQQLQDDDCVCDNAPPQQQDMSLPQSVENRVFLIVEKPDGTRTAPLEITQGTDNYSNPLLQLTDAPEPEYIRVPVNEDADADAHAHAA</sequence>
<gene>
    <name evidence="1" type="ORF">TRICI_000335</name>
</gene>
<organism evidence="1 2">
    <name type="scientific">Trichomonascus ciferrii</name>
    <dbReference type="NCBI Taxonomy" id="44093"/>
    <lineage>
        <taxon>Eukaryota</taxon>
        <taxon>Fungi</taxon>
        <taxon>Dikarya</taxon>
        <taxon>Ascomycota</taxon>
        <taxon>Saccharomycotina</taxon>
        <taxon>Dipodascomycetes</taxon>
        <taxon>Dipodascales</taxon>
        <taxon>Trichomonascaceae</taxon>
        <taxon>Trichomonascus</taxon>
        <taxon>Trichomonascus ciferrii complex</taxon>
    </lineage>
</organism>
<name>A0A642VDP0_9ASCO</name>
<dbReference type="EMBL" id="SWFS01000031">
    <property type="protein sequence ID" value="KAA8917509.1"/>
    <property type="molecule type" value="Genomic_DNA"/>
</dbReference>
<evidence type="ECO:0000313" key="1">
    <source>
        <dbReference type="EMBL" id="KAA8917509.1"/>
    </source>
</evidence>
<accession>A0A642VDP0</accession>
<dbReference type="Proteomes" id="UP000761534">
    <property type="component" value="Unassembled WGS sequence"/>
</dbReference>
<dbReference type="OrthoDB" id="4009808at2759"/>
<dbReference type="VEuPathDB" id="FungiDB:TRICI_000335"/>
<evidence type="ECO:0000313" key="2">
    <source>
        <dbReference type="Proteomes" id="UP000761534"/>
    </source>
</evidence>
<reference evidence="1" key="1">
    <citation type="journal article" date="2019" name="G3 (Bethesda)">
        <title>Genome Assemblies of Two Rare Opportunistic Yeast Pathogens: Diutina rugosa (syn. Candida rugosa) and Trichomonascus ciferrii (syn. Candida ciferrii).</title>
        <authorList>
            <person name="Mixao V."/>
            <person name="Saus E."/>
            <person name="Hansen A.P."/>
            <person name="Lass-Florl C."/>
            <person name="Gabaldon T."/>
        </authorList>
    </citation>
    <scope>NUCLEOTIDE SEQUENCE</scope>
    <source>
        <strain evidence="1">CBS 4856</strain>
    </source>
</reference>